<gene>
    <name evidence="1" type="ORF">SAMN02745226_01908</name>
</gene>
<dbReference type="STRING" id="1121883.SAMN02745226_01908"/>
<dbReference type="Proteomes" id="UP000184207">
    <property type="component" value="Unassembled WGS sequence"/>
</dbReference>
<dbReference type="EMBL" id="FRDJ01000015">
    <property type="protein sequence ID" value="SHN69014.1"/>
    <property type="molecule type" value="Genomic_DNA"/>
</dbReference>
<evidence type="ECO:0000313" key="1">
    <source>
        <dbReference type="EMBL" id="SHN69014.1"/>
    </source>
</evidence>
<keyword evidence="2" id="KW-1185">Reference proteome</keyword>
<dbReference type="OrthoDB" id="49455at2"/>
<protein>
    <submittedName>
        <fullName evidence="1">Uncharacterized protein</fullName>
    </submittedName>
</protein>
<proteinExistence type="predicted"/>
<dbReference type="AlphaFoldDB" id="A0A1M7TE28"/>
<dbReference type="SUPFAM" id="SSF63825">
    <property type="entry name" value="YWTD domain"/>
    <property type="match status" value="1"/>
</dbReference>
<evidence type="ECO:0000313" key="2">
    <source>
        <dbReference type="Proteomes" id="UP000184207"/>
    </source>
</evidence>
<dbReference type="RefSeq" id="WP_072760921.1">
    <property type="nucleotide sequence ID" value="NZ_FRDJ01000015.1"/>
</dbReference>
<organism evidence="1 2">
    <name type="scientific">Fervidobacterium gondwanense DSM 13020</name>
    <dbReference type="NCBI Taxonomy" id="1121883"/>
    <lineage>
        <taxon>Bacteria</taxon>
        <taxon>Thermotogati</taxon>
        <taxon>Thermotogota</taxon>
        <taxon>Thermotogae</taxon>
        <taxon>Thermotogales</taxon>
        <taxon>Fervidobacteriaceae</taxon>
        <taxon>Fervidobacterium</taxon>
    </lineage>
</organism>
<reference evidence="2" key="1">
    <citation type="submission" date="2016-12" db="EMBL/GenBank/DDBJ databases">
        <authorList>
            <person name="Varghese N."/>
            <person name="Submissions S."/>
        </authorList>
    </citation>
    <scope>NUCLEOTIDE SEQUENCE [LARGE SCALE GENOMIC DNA]</scope>
    <source>
        <strain evidence="2">DSM 13020</strain>
    </source>
</reference>
<name>A0A1M7TE28_FERGO</name>
<accession>A0A1M7TE28</accession>
<sequence length="516" mass="59984">MKKLPLKDAKYLLLIVFLLLSSLTFGVIDEETARLYFTQALKSIYEGDFAKAFELSQKALSGRVYVQELPYFWYLRSRLRIINNQVDKALEELKNFTMLVRSDDIDNLIAKVNYFRKLNLSPSSTFVMGYVNSLNGYVKGIEYFQTPTSLAVYGDKFALLDSKNRRIVVAKQNRIFSIKKVSKDLKQVFFDRNGQLYLLGEKALYNESEAEMISGLKVPYIAGQDREGYIYIVDFDRLIKYNPNTNKSLEFKLERITFALDAEMTVDKLYVLDALSQEIYVYSLDKLQRIDVIRVPEKIWNFEVTPYGDIIYLGKDKIVAGKVEFQMKDVNFIEYSYPTLFLIKWKGNIIDQYWLKDDKPIFVNIDSLHFDDSNAYAYIRVEDLYGDEIHYIGYALSMFEQDVYVPSDAYIEQRESKNILLNTCINELVNYRLAGTRVFGKCSILSKFTGGLSVQTIQDTMKSRLYWVTRWTYLKPVPPGVIKLSAKVAFKEQVYYDTMFYTNLLINAMNSASEGK</sequence>